<dbReference type="AlphaFoldDB" id="A0A5R9FYQ9"/>
<feature type="transmembrane region" description="Helical" evidence="1">
    <location>
        <begin position="9"/>
        <end position="29"/>
    </location>
</feature>
<dbReference type="EMBL" id="VCIW01000023">
    <property type="protein sequence ID" value="TLS49182.1"/>
    <property type="molecule type" value="Genomic_DNA"/>
</dbReference>
<gene>
    <name evidence="2" type="ORF">FE782_26485</name>
</gene>
<keyword evidence="1" id="KW-1133">Transmembrane helix</keyword>
<accession>A0A5R9FYQ9</accession>
<keyword evidence="1" id="KW-0472">Membrane</keyword>
<evidence type="ECO:0000313" key="3">
    <source>
        <dbReference type="Proteomes" id="UP000309676"/>
    </source>
</evidence>
<proteinExistence type="predicted"/>
<feature type="transmembrane region" description="Helical" evidence="1">
    <location>
        <begin position="41"/>
        <end position="63"/>
    </location>
</feature>
<reference evidence="2 3" key="1">
    <citation type="submission" date="2019-05" db="EMBL/GenBank/DDBJ databases">
        <authorList>
            <person name="Narsing Rao M.P."/>
            <person name="Li W.J."/>
        </authorList>
    </citation>
    <scope>NUCLEOTIDE SEQUENCE [LARGE SCALE GENOMIC DNA]</scope>
    <source>
        <strain evidence="2 3">SYSU_K30003</strain>
    </source>
</reference>
<dbReference type="RefSeq" id="WP_138197380.1">
    <property type="nucleotide sequence ID" value="NZ_VCIW01000023.1"/>
</dbReference>
<feature type="transmembrane region" description="Helical" evidence="1">
    <location>
        <begin position="70"/>
        <end position="89"/>
    </location>
</feature>
<sequence length="137" mass="14359">MKRSFGKTLLFELLAAVVSALTASVALALLSMQNTGFPQAYFFYLVITAPAFLALGAPIAAVIRTAGRPYAVNLLAFALAGAAAMYAYLATVLNGLQVHTSSDLGTFLAIGAGASLYMYHISLALEHWRARKSAAGT</sequence>
<evidence type="ECO:0000256" key="1">
    <source>
        <dbReference type="SAM" id="Phobius"/>
    </source>
</evidence>
<keyword evidence="1" id="KW-0812">Transmembrane</keyword>
<name>A0A5R9FYQ9_9BACL</name>
<feature type="transmembrane region" description="Helical" evidence="1">
    <location>
        <begin position="104"/>
        <end position="125"/>
    </location>
</feature>
<organism evidence="2 3">
    <name type="scientific">Paenibacillus antri</name>
    <dbReference type="NCBI Taxonomy" id="2582848"/>
    <lineage>
        <taxon>Bacteria</taxon>
        <taxon>Bacillati</taxon>
        <taxon>Bacillota</taxon>
        <taxon>Bacilli</taxon>
        <taxon>Bacillales</taxon>
        <taxon>Paenibacillaceae</taxon>
        <taxon>Paenibacillus</taxon>
    </lineage>
</organism>
<evidence type="ECO:0000313" key="2">
    <source>
        <dbReference type="EMBL" id="TLS49182.1"/>
    </source>
</evidence>
<comment type="caution">
    <text evidence="2">The sequence shown here is derived from an EMBL/GenBank/DDBJ whole genome shotgun (WGS) entry which is preliminary data.</text>
</comment>
<dbReference type="Proteomes" id="UP000309676">
    <property type="component" value="Unassembled WGS sequence"/>
</dbReference>
<protein>
    <submittedName>
        <fullName evidence="2">Uncharacterized protein</fullName>
    </submittedName>
</protein>
<keyword evidence="3" id="KW-1185">Reference proteome</keyword>